<proteinExistence type="predicted"/>
<evidence type="ECO:0000313" key="4">
    <source>
        <dbReference type="Proteomes" id="UP000594638"/>
    </source>
</evidence>
<evidence type="ECO:0000256" key="1">
    <source>
        <dbReference type="ARBA" id="ARBA00022741"/>
    </source>
</evidence>
<keyword evidence="2" id="KW-0067">ATP-binding</keyword>
<dbReference type="Gramene" id="OE9A017872T1">
    <property type="protein sequence ID" value="OE9A017872C1"/>
    <property type="gene ID" value="OE9A017872"/>
</dbReference>
<protein>
    <submittedName>
        <fullName evidence="3">Uncharacterized protein</fullName>
    </submittedName>
</protein>
<gene>
    <name evidence="3" type="ORF">OLEA9_A017872</name>
</gene>
<organism evidence="3 4">
    <name type="scientific">Olea europaea subsp. europaea</name>
    <dbReference type="NCBI Taxonomy" id="158383"/>
    <lineage>
        <taxon>Eukaryota</taxon>
        <taxon>Viridiplantae</taxon>
        <taxon>Streptophyta</taxon>
        <taxon>Embryophyta</taxon>
        <taxon>Tracheophyta</taxon>
        <taxon>Spermatophyta</taxon>
        <taxon>Magnoliopsida</taxon>
        <taxon>eudicotyledons</taxon>
        <taxon>Gunneridae</taxon>
        <taxon>Pentapetalae</taxon>
        <taxon>asterids</taxon>
        <taxon>lamiids</taxon>
        <taxon>Lamiales</taxon>
        <taxon>Oleaceae</taxon>
        <taxon>Oleeae</taxon>
        <taxon>Olea</taxon>
    </lineage>
</organism>
<evidence type="ECO:0000313" key="3">
    <source>
        <dbReference type="EMBL" id="CAA3000758.1"/>
    </source>
</evidence>
<comment type="caution">
    <text evidence="3">The sequence shown here is derived from an EMBL/GenBank/DDBJ whole genome shotgun (WGS) entry which is preliminary data.</text>
</comment>
<keyword evidence="4" id="KW-1185">Reference proteome</keyword>
<dbReference type="OrthoDB" id="923123at2759"/>
<dbReference type="EMBL" id="CACTIH010005709">
    <property type="protein sequence ID" value="CAA3000758.1"/>
    <property type="molecule type" value="Genomic_DNA"/>
</dbReference>
<dbReference type="InterPro" id="IPR043129">
    <property type="entry name" value="ATPase_NBD"/>
</dbReference>
<dbReference type="GO" id="GO:0140662">
    <property type="term" value="F:ATP-dependent protein folding chaperone"/>
    <property type="evidence" value="ECO:0007669"/>
    <property type="project" value="InterPro"/>
</dbReference>
<dbReference type="Pfam" id="PF00012">
    <property type="entry name" value="HSP70"/>
    <property type="match status" value="1"/>
</dbReference>
<keyword evidence="1" id="KW-0547">Nucleotide-binding</keyword>
<reference evidence="3 4" key="1">
    <citation type="submission" date="2019-12" db="EMBL/GenBank/DDBJ databases">
        <authorList>
            <person name="Alioto T."/>
            <person name="Alioto T."/>
            <person name="Gomez Garrido J."/>
        </authorList>
    </citation>
    <scope>NUCLEOTIDE SEQUENCE [LARGE SCALE GENOMIC DNA]</scope>
</reference>
<dbReference type="Proteomes" id="UP000594638">
    <property type="component" value="Unassembled WGS sequence"/>
</dbReference>
<evidence type="ECO:0000256" key="2">
    <source>
        <dbReference type="ARBA" id="ARBA00022840"/>
    </source>
</evidence>
<dbReference type="AlphaFoldDB" id="A0A8S0T864"/>
<dbReference type="Gene3D" id="3.30.420.40">
    <property type="match status" value="1"/>
</dbReference>
<dbReference type="Gene3D" id="3.30.30.30">
    <property type="match status" value="1"/>
</dbReference>
<accession>A0A8S0T864</accession>
<dbReference type="GO" id="GO:0005524">
    <property type="term" value="F:ATP binding"/>
    <property type="evidence" value="ECO:0007669"/>
    <property type="project" value="UniProtKB-KW"/>
</dbReference>
<dbReference type="SUPFAM" id="SSF53067">
    <property type="entry name" value="Actin-like ATPase domain"/>
    <property type="match status" value="1"/>
</dbReference>
<dbReference type="InterPro" id="IPR013126">
    <property type="entry name" value="Hsp_70_fam"/>
</dbReference>
<sequence length="156" mass="17367">MAEQGLFEDFTMSEQGQKDVAIGIDLGTSNHPKSGVTSPLANDYELFSGSIIYNIKRLLCIPVPDTDLEVLQSKYLFLVQLIELGVMQLIAPLVNGTWTSTTPEEVLAILLKEIKDMVETKLKCQIRKAVLTIPVAVSRYQQEQLTRACNMSDLHV</sequence>
<name>A0A8S0T864_OLEEU</name>